<dbReference type="PANTHER" id="PTHR33711">
    <property type="entry name" value="DIOXYGENASE, PUTATIVE (AFU_ORTHOLOGUE AFUA_2G02910)-RELATED"/>
    <property type="match status" value="1"/>
</dbReference>
<dbReference type="EMBL" id="CP150951">
    <property type="protein sequence ID" value="WZC50382.1"/>
    <property type="molecule type" value="Genomic_DNA"/>
</dbReference>
<dbReference type="NCBIfam" id="TIGR02423">
    <property type="entry name" value="protocat_alph"/>
    <property type="match status" value="1"/>
</dbReference>
<organism evidence="1 2">
    <name type="scientific">Yoonia phaeophyticola</name>
    <dbReference type="NCBI Taxonomy" id="3137369"/>
    <lineage>
        <taxon>Bacteria</taxon>
        <taxon>Pseudomonadati</taxon>
        <taxon>Pseudomonadota</taxon>
        <taxon>Alphaproteobacteria</taxon>
        <taxon>Rhodobacterales</taxon>
        <taxon>Paracoccaceae</taxon>
        <taxon>Yoonia</taxon>
    </lineage>
</organism>
<dbReference type="InterPro" id="IPR050770">
    <property type="entry name" value="Intradiol_RC_Dioxygenase"/>
</dbReference>
<reference evidence="2" key="1">
    <citation type="submission" date="2024-04" db="EMBL/GenBank/DDBJ databases">
        <title>Phylogenomic analyses of a clade within the roseobacter group suggest taxonomic reassignments of species of the genera Aestuariivita, Citreicella, Loktanella, Nautella, Pelagibaca, Ruegeria, Thalassobius, Thiobacimonas and Tropicibacter, and the proposal o.</title>
        <authorList>
            <person name="Jeon C.O."/>
        </authorList>
    </citation>
    <scope>NUCLEOTIDE SEQUENCE [LARGE SCALE GENOMIC DNA]</scope>
    <source>
        <strain evidence="2">BS5-3</strain>
    </source>
</reference>
<proteinExistence type="predicted"/>
<dbReference type="EC" id="1.13.11.3" evidence="1"/>
<protein>
    <submittedName>
        <fullName evidence="1">Protocatechuate 3,4-dioxygenase subunit alpha</fullName>
        <ecNumber evidence="1">1.13.11.3</ecNumber>
    </submittedName>
</protein>
<dbReference type="RefSeq" id="WP_341368484.1">
    <property type="nucleotide sequence ID" value="NZ_CP150951.2"/>
</dbReference>
<name>A0ABZ2V815_9RHOB</name>
<evidence type="ECO:0000313" key="1">
    <source>
        <dbReference type="EMBL" id="WZC50382.1"/>
    </source>
</evidence>
<accession>A0ABZ2V815</accession>
<dbReference type="SUPFAM" id="SSF49482">
    <property type="entry name" value="Aromatic compound dioxygenase"/>
    <property type="match status" value="1"/>
</dbReference>
<dbReference type="InterPro" id="IPR012786">
    <property type="entry name" value="Protocat_dOase_a"/>
</dbReference>
<keyword evidence="1" id="KW-0560">Oxidoreductase</keyword>
<dbReference type="InterPro" id="IPR015889">
    <property type="entry name" value="Intradiol_dOase_core"/>
</dbReference>
<dbReference type="PANTHER" id="PTHR33711:SF9">
    <property type="entry name" value="PROTOCATECHUATE 3,4-DIOXYGENASE ALPHA CHAIN"/>
    <property type="match status" value="1"/>
</dbReference>
<gene>
    <name evidence="1" type="primary">pcaG</name>
    <name evidence="1" type="ORF">AABB29_07050</name>
</gene>
<dbReference type="Proteomes" id="UP001440612">
    <property type="component" value="Chromosome"/>
</dbReference>
<sequence length="182" mass="19642">MRLKESPSQTAGPYVHIGCAPQTAGLERRGMGPQLGRDMVRSDTAEKIDLMLTVRDGADDLVKDALIEIWQANADGGYAADERFSNWGRQATDLSTGLARFETIKPPASANQAPHILVWIVARGINLGLTTRIYFPDENNGSDPVLALAGTRAGTLIAEKAPSGYAHTIHLQGPQETVFFDV</sequence>
<keyword evidence="2" id="KW-1185">Reference proteome</keyword>
<evidence type="ECO:0000313" key="2">
    <source>
        <dbReference type="Proteomes" id="UP001440612"/>
    </source>
</evidence>
<dbReference type="GO" id="GO:0018578">
    <property type="term" value="F:protocatechuate 3,4-dioxygenase activity"/>
    <property type="evidence" value="ECO:0007669"/>
    <property type="project" value="UniProtKB-EC"/>
</dbReference>
<dbReference type="Gene3D" id="2.60.130.10">
    <property type="entry name" value="Aromatic compound dioxygenase"/>
    <property type="match status" value="1"/>
</dbReference>